<dbReference type="Proteomes" id="UP000201545">
    <property type="component" value="Genome"/>
</dbReference>
<dbReference type="EMBL" id="AY701342">
    <property type="protein sequence ID" value="AAW29087.1"/>
    <property type="molecule type" value="Genomic_RNA"/>
</dbReference>
<reference evidence="1 2" key="1">
    <citation type="journal article" date="2006" name="J. Gen. Virol.">
        <title>Liao ning virus, a new Chinese seadornavirus that replicates in transformed and embryonic mammalian cells.</title>
        <authorList>
            <person name="Attoui H."/>
            <person name="Mohd Jaafar F."/>
            <person name="Belhouchet M."/>
            <person name="Tao S."/>
            <person name="Chen B."/>
            <person name="Liang G."/>
            <person name="Tesh R.B."/>
            <person name="de Micco P."/>
            <person name="de Lamballerie X."/>
        </authorList>
    </citation>
    <scope>NUCLEOTIDE SEQUENCE [LARGE SCALE GENOMIC DNA]</scope>
    <source>
        <strain evidence="1">LNV-NE9712</strain>
    </source>
</reference>
<dbReference type="Pfam" id="PF25644">
    <property type="entry name" value="Seadorna_VP4"/>
    <property type="match status" value="1"/>
</dbReference>
<dbReference type="OrthoDB" id="31432at10239"/>
<dbReference type="NCBIfam" id="TIGR04235">
    <property type="entry name" value="seadorna_VP4"/>
    <property type="match status" value="1"/>
</dbReference>
<proteinExistence type="predicted"/>
<dbReference type="GeneID" id="3882224"/>
<accession>Q2TPU7</accession>
<keyword evidence="2" id="KW-1185">Reference proteome</keyword>
<protein>
    <submittedName>
        <fullName evidence="1">VP4</fullName>
    </submittedName>
</protein>
<name>Q2TPU7_9REOV</name>
<dbReference type="KEGG" id="vg:3882224"/>
<dbReference type="RefSeq" id="YP_460029.1">
    <property type="nucleotide sequence ID" value="NC_007739.1"/>
</dbReference>
<evidence type="ECO:0000313" key="2">
    <source>
        <dbReference type="Proteomes" id="UP000201545"/>
    </source>
</evidence>
<sequence>MSVFDYSLQTKVLDFGLTGMDNYAPDSSLASALKPRPLISNEREHANVVRIDRIEHELVKDRMQEEADRNVLKDDITMFATSLKTIVDFDNHTEFVLNNLNSSISKAEQSRVKDENFLLAAINENVDAVNDIITNQQALTAAEKADLIMEQVINSARAVAHTSAAVADGVGVIPIFGPNVASGAKVLSDTAEAIADTTAAIKASQISQQLSTAFSALRTVHEHPNKFIEAAVTTIKTGEDLVPKLKQIVDRSRRANELTFSRVTVPGSIAHSYAYVSVLDDYDVLMVYHIKPSTGAYGLKASIGSRRVSYSLHGLFGELDSFGFGPEIMSSGVVSLPPIGSRQVEFNTVVNADRCRAMLMALQSPGLSLSDEEYVGYFEQYLCRAIEPTNKTVLSALHSAFDSIHSDSMSNDMHSDHIAMLGHLDTHRQKHKDSLEAELPGSSNILVPIGHVSRANSTHTLALKSTFRIGEFRVYDYFIGPFTHSGKFVIGVVIDSMYVNSNTDNRRFVYSQYSGHEGQRINSVVNSSESPIRLELTLDVRSDLTIEGVEGDRAVLRIYGVDLHSVRIITGPSEGSEAMIQPPMTTSDHKELGFDYGFMRRHIDPKIINNSIDLGYHDWEQYHGNGNWTNIKPSEN</sequence>
<gene>
    <name evidence="1" type="primary">VP4</name>
</gene>
<organism evidence="1 2">
    <name type="scientific">Liao ning virus</name>
    <dbReference type="NCBI Taxonomy" id="246280"/>
    <lineage>
        <taxon>Viruses</taxon>
        <taxon>Riboviria</taxon>
        <taxon>Orthornavirae</taxon>
        <taxon>Duplornaviricota</taxon>
        <taxon>Resentoviricetes</taxon>
        <taxon>Reovirales</taxon>
        <taxon>Sedoreoviridae</taxon>
        <taxon>Seadornavirus</taxon>
        <taxon>Seadornavirus liaoningense</taxon>
    </lineage>
</organism>
<dbReference type="InterPro" id="IPR026383">
    <property type="entry name" value="Seadorna_VP4"/>
</dbReference>
<evidence type="ECO:0000313" key="1">
    <source>
        <dbReference type="EMBL" id="AAW29087.1"/>
    </source>
</evidence>